<evidence type="ECO:0000313" key="6">
    <source>
        <dbReference type="EMBL" id="MEN3749987.1"/>
    </source>
</evidence>
<dbReference type="PANTHER" id="PTHR30537">
    <property type="entry name" value="HTH-TYPE TRANSCRIPTIONAL REGULATOR"/>
    <property type="match status" value="1"/>
</dbReference>
<dbReference type="InterPro" id="IPR036390">
    <property type="entry name" value="WH_DNA-bd_sf"/>
</dbReference>
<comment type="similarity">
    <text evidence="1">Belongs to the LysR transcriptional regulatory family.</text>
</comment>
<dbReference type="SUPFAM" id="SSF46785">
    <property type="entry name" value="Winged helix' DNA-binding domain"/>
    <property type="match status" value="1"/>
</dbReference>
<proteinExistence type="inferred from homology"/>
<dbReference type="Pfam" id="PF00126">
    <property type="entry name" value="HTH_1"/>
    <property type="match status" value="1"/>
</dbReference>
<dbReference type="Gene3D" id="1.10.10.10">
    <property type="entry name" value="Winged helix-like DNA-binding domain superfamily/Winged helix DNA-binding domain"/>
    <property type="match status" value="1"/>
</dbReference>
<dbReference type="PROSITE" id="PS50931">
    <property type="entry name" value="HTH_LYSR"/>
    <property type="match status" value="1"/>
</dbReference>
<evidence type="ECO:0000259" key="5">
    <source>
        <dbReference type="PROSITE" id="PS50931"/>
    </source>
</evidence>
<dbReference type="RefSeq" id="WP_346249036.1">
    <property type="nucleotide sequence ID" value="NZ_JBDIZK010000023.1"/>
</dbReference>
<keyword evidence="7" id="KW-1185">Reference proteome</keyword>
<dbReference type="Proteomes" id="UP001427805">
    <property type="component" value="Unassembled WGS sequence"/>
</dbReference>
<comment type="caution">
    <text evidence="6">The sequence shown here is derived from an EMBL/GenBank/DDBJ whole genome shotgun (WGS) entry which is preliminary data.</text>
</comment>
<dbReference type="Pfam" id="PF03466">
    <property type="entry name" value="LysR_substrate"/>
    <property type="match status" value="1"/>
</dbReference>
<organism evidence="6 7">
    <name type="scientific">Sphingomonas rustica</name>
    <dbReference type="NCBI Taxonomy" id="3103142"/>
    <lineage>
        <taxon>Bacteria</taxon>
        <taxon>Pseudomonadati</taxon>
        <taxon>Pseudomonadota</taxon>
        <taxon>Alphaproteobacteria</taxon>
        <taxon>Sphingomonadales</taxon>
        <taxon>Sphingomonadaceae</taxon>
        <taxon>Sphingomonas</taxon>
    </lineage>
</organism>
<dbReference type="SUPFAM" id="SSF53850">
    <property type="entry name" value="Periplasmic binding protein-like II"/>
    <property type="match status" value="1"/>
</dbReference>
<keyword evidence="3" id="KW-0238">DNA-binding</keyword>
<gene>
    <name evidence="6" type="ORF">TPR58_22635</name>
</gene>
<evidence type="ECO:0000256" key="1">
    <source>
        <dbReference type="ARBA" id="ARBA00009437"/>
    </source>
</evidence>
<name>A0ABV0BEL6_9SPHN</name>
<dbReference type="PRINTS" id="PR00039">
    <property type="entry name" value="HTHLYSR"/>
</dbReference>
<dbReference type="InterPro" id="IPR036388">
    <property type="entry name" value="WH-like_DNA-bd_sf"/>
</dbReference>
<keyword evidence="2" id="KW-0805">Transcription regulation</keyword>
<dbReference type="PANTHER" id="PTHR30537:SF5">
    <property type="entry name" value="HTH-TYPE TRANSCRIPTIONAL ACTIVATOR TTDR-RELATED"/>
    <property type="match status" value="1"/>
</dbReference>
<dbReference type="InterPro" id="IPR005119">
    <property type="entry name" value="LysR_subst-bd"/>
</dbReference>
<reference evidence="6 7" key="1">
    <citation type="submission" date="2024-05" db="EMBL/GenBank/DDBJ databases">
        <title>Sphingomonas sp. HF-S3 16S ribosomal RNA gene Genome sequencing and assembly.</title>
        <authorList>
            <person name="Lee H."/>
        </authorList>
    </citation>
    <scope>NUCLEOTIDE SEQUENCE [LARGE SCALE GENOMIC DNA]</scope>
    <source>
        <strain evidence="6 7">HF-S3</strain>
    </source>
</reference>
<evidence type="ECO:0000313" key="7">
    <source>
        <dbReference type="Proteomes" id="UP001427805"/>
    </source>
</evidence>
<dbReference type="EMBL" id="JBDIZK010000023">
    <property type="protein sequence ID" value="MEN3749987.1"/>
    <property type="molecule type" value="Genomic_DNA"/>
</dbReference>
<evidence type="ECO:0000256" key="3">
    <source>
        <dbReference type="ARBA" id="ARBA00023125"/>
    </source>
</evidence>
<feature type="domain" description="HTH lysR-type" evidence="5">
    <location>
        <begin position="4"/>
        <end position="61"/>
    </location>
</feature>
<evidence type="ECO:0000256" key="2">
    <source>
        <dbReference type="ARBA" id="ARBA00023015"/>
    </source>
</evidence>
<dbReference type="InterPro" id="IPR058163">
    <property type="entry name" value="LysR-type_TF_proteobact-type"/>
</dbReference>
<keyword evidence="4" id="KW-0804">Transcription</keyword>
<evidence type="ECO:0000256" key="4">
    <source>
        <dbReference type="ARBA" id="ARBA00023163"/>
    </source>
</evidence>
<accession>A0ABV0BEL6</accession>
<dbReference type="Gene3D" id="3.40.190.290">
    <property type="match status" value="1"/>
</dbReference>
<dbReference type="CDD" id="cd08422">
    <property type="entry name" value="PBP2_CrgA_like"/>
    <property type="match status" value="1"/>
</dbReference>
<protein>
    <submittedName>
        <fullName evidence="6">LysR family transcriptional regulator</fullName>
    </submittedName>
</protein>
<sequence length="320" mass="33657">MKLPDFEAWAVFASVVEHRSFSGAADALGVSKATVSKAISRLEARLGTTLFHRTSRRLTLTDSGRGLAERAQRILSEGTEAEEAALDAAKAPAGTVRIAASVTFGAKMVAPVLADFMKLYPDIRIDLTLSDGFVDIVGDGIDVAVRIAELPDSSLRARRVAPVSVYVVGAPAYFKKHGRPLHPADLATHACFAYTHAANPDTWRFRRAGGEEAAVRIDGPLRSDSGDAMLPALRAGLGIGILPDFIVGDDLAAGRLESVLDDWSLGAGALHLVTPPGTLRPARVEAVIDYLAERLRAGCGAAGGRLPPDAGGTRPAPENP</sequence>
<dbReference type="InterPro" id="IPR000847">
    <property type="entry name" value="LysR_HTH_N"/>
</dbReference>